<dbReference type="InterPro" id="IPR051083">
    <property type="entry name" value="GrpII_Intron_Splice-Mob/Def"/>
</dbReference>
<organism evidence="3 4">
    <name type="scientific">Halorhodospira neutriphila</name>
    <dbReference type="NCBI Taxonomy" id="168379"/>
    <lineage>
        <taxon>Bacteria</taxon>
        <taxon>Pseudomonadati</taxon>
        <taxon>Pseudomonadota</taxon>
        <taxon>Gammaproteobacteria</taxon>
        <taxon>Chromatiales</taxon>
        <taxon>Ectothiorhodospiraceae</taxon>
        <taxon>Halorhodospira</taxon>
    </lineage>
</organism>
<protein>
    <recommendedName>
        <fullName evidence="2">Reverse transcriptase domain-containing protein</fullName>
    </recommendedName>
</protein>
<evidence type="ECO:0000259" key="2">
    <source>
        <dbReference type="PROSITE" id="PS50878"/>
    </source>
</evidence>
<dbReference type="SUPFAM" id="SSF56672">
    <property type="entry name" value="DNA/RNA polymerases"/>
    <property type="match status" value="1"/>
</dbReference>
<dbReference type="InterPro" id="IPR043502">
    <property type="entry name" value="DNA/RNA_pol_sf"/>
</dbReference>
<dbReference type="CDD" id="cd01646">
    <property type="entry name" value="RT_Bac_retron_I"/>
    <property type="match status" value="1"/>
</dbReference>
<evidence type="ECO:0000256" key="1">
    <source>
        <dbReference type="ARBA" id="ARBA00034120"/>
    </source>
</evidence>
<dbReference type="EMBL" id="NRSH01000007">
    <property type="protein sequence ID" value="MBK1725723.1"/>
    <property type="molecule type" value="Genomic_DNA"/>
</dbReference>
<gene>
    <name evidence="3" type="ORF">CKO13_01535</name>
</gene>
<dbReference type="Gene3D" id="3.30.70.270">
    <property type="match status" value="1"/>
</dbReference>
<comment type="caution">
    <text evidence="3">The sequence shown here is derived from an EMBL/GenBank/DDBJ whole genome shotgun (WGS) entry which is preliminary data.</text>
</comment>
<dbReference type="InterPro" id="IPR043128">
    <property type="entry name" value="Rev_trsase/Diguanyl_cyclase"/>
</dbReference>
<dbReference type="InterPro" id="IPR000477">
    <property type="entry name" value="RT_dom"/>
</dbReference>
<accession>A0ABS1E2L8</accession>
<keyword evidence="4" id="KW-1185">Reference proteome</keyword>
<dbReference type="Pfam" id="PF00078">
    <property type="entry name" value="RVT_1"/>
    <property type="match status" value="1"/>
</dbReference>
<feature type="domain" description="Reverse transcriptase" evidence="2">
    <location>
        <begin position="1"/>
        <end position="272"/>
    </location>
</feature>
<dbReference type="RefSeq" id="WP_200256156.1">
    <property type="nucleotide sequence ID" value="NZ_NRSH01000007.1"/>
</dbReference>
<dbReference type="PANTHER" id="PTHR34047:SF8">
    <property type="entry name" value="PROTEIN YKFC"/>
    <property type="match status" value="1"/>
</dbReference>
<dbReference type="PROSITE" id="PS50878">
    <property type="entry name" value="RT_POL"/>
    <property type="match status" value="1"/>
</dbReference>
<name>A0ABS1E2L8_9GAMM</name>
<dbReference type="Proteomes" id="UP000738126">
    <property type="component" value="Unassembled WGS sequence"/>
</dbReference>
<dbReference type="PANTHER" id="PTHR34047">
    <property type="entry name" value="NUCLEAR INTRON MATURASE 1, MITOCHONDRIAL-RELATED"/>
    <property type="match status" value="1"/>
</dbReference>
<sequence length="341" mass="39686">MSAKAKHLIEDIADWNNLMAAHRLCKRGKGRNQEVAQFDADLWTHLGAIQNELLWGMYQVGDYRHFRVFDPKRREIAAAPYRDRVVMQAVCRVCEPLWVRAMIDDTYACVRGRGPYEAVGRLQQWLRYYRRRGETAYALHVDVASFFQTIPHDVAKRVIRKRIACGRTLKVLDAIIDSMEPGGDETGVATGNLPSQWIGNLVLNEVDQAAKRRLGIRHYMRYMDDILILGTDRAQLKDWQRELERELAALGLRAGKVNIQRAEGVTYVGYRVWARSMKVKGQTLRRIRRRMRGLQKSVQKGQISPGRARDTLQSWRAHLIQGHARGFWRRRVLEWQNRARE</sequence>
<proteinExistence type="inferred from homology"/>
<reference evidence="3 4" key="1">
    <citation type="journal article" date="2020" name="Microorganisms">
        <title>Osmotic Adaptation and Compatible Solute Biosynthesis of Phototrophic Bacteria as Revealed from Genome Analyses.</title>
        <authorList>
            <person name="Imhoff J.F."/>
            <person name="Rahn T."/>
            <person name="Kunzel S."/>
            <person name="Keller A."/>
            <person name="Neulinger S.C."/>
        </authorList>
    </citation>
    <scope>NUCLEOTIDE SEQUENCE [LARGE SCALE GENOMIC DNA]</scope>
    <source>
        <strain evidence="3 4">DSM 15116</strain>
    </source>
</reference>
<evidence type="ECO:0000313" key="3">
    <source>
        <dbReference type="EMBL" id="MBK1725723.1"/>
    </source>
</evidence>
<evidence type="ECO:0000313" key="4">
    <source>
        <dbReference type="Proteomes" id="UP000738126"/>
    </source>
</evidence>
<comment type="similarity">
    <text evidence="1">Belongs to the bacterial reverse transcriptase family.</text>
</comment>